<name>A0ABZ0Q1Y0_9LACO</name>
<dbReference type="Gene3D" id="3.40.50.360">
    <property type="match status" value="1"/>
</dbReference>
<feature type="domain" description="Flavodoxin-like" evidence="1">
    <location>
        <begin position="4"/>
        <end position="136"/>
    </location>
</feature>
<dbReference type="SUPFAM" id="SSF52218">
    <property type="entry name" value="Flavoproteins"/>
    <property type="match status" value="1"/>
</dbReference>
<accession>A0ABZ0Q1Y0</accession>
<dbReference type="RefSeq" id="WP_057774573.1">
    <property type="nucleotide sequence ID" value="NZ_BBIM01000030.1"/>
</dbReference>
<evidence type="ECO:0000313" key="3">
    <source>
        <dbReference type="Proteomes" id="UP001302696"/>
    </source>
</evidence>
<dbReference type="PROSITE" id="PS50902">
    <property type="entry name" value="FLAVODOXIN_LIKE"/>
    <property type="match status" value="1"/>
</dbReference>
<sequence>MAKELIIYFSLSGTTKKAALNLQKKLNADIYQLQAKKTYPSDYDGIVAVAQNEKDKQVHPELKKPLPDLTRYDKVYVGYPTWWSQPPMIIHSLFDQVDFAGKKVVAFATSASTPLTDTLETFSDLAENAGAILFEK</sequence>
<dbReference type="PANTHER" id="PTHR39201">
    <property type="entry name" value="EXPORTED PROTEIN-RELATED"/>
    <property type="match status" value="1"/>
</dbReference>
<reference evidence="3" key="1">
    <citation type="submission" date="2024-06" db="EMBL/GenBank/DDBJ databases">
        <authorList>
            <person name="Chang H.C."/>
            <person name="Mun S.Y."/>
        </authorList>
    </citation>
    <scope>NUCLEOTIDE SEQUENCE [LARGE SCALE GENOMIC DNA]</scope>
    <source>
        <strain evidence="3">KT1</strain>
    </source>
</reference>
<gene>
    <name evidence="2" type="ORF">N6G96_06525</name>
</gene>
<evidence type="ECO:0000313" key="2">
    <source>
        <dbReference type="EMBL" id="WPC20950.1"/>
    </source>
</evidence>
<dbReference type="InterPro" id="IPR029039">
    <property type="entry name" value="Flavoprotein-like_sf"/>
</dbReference>
<keyword evidence="3" id="KW-1185">Reference proteome</keyword>
<dbReference type="EMBL" id="CP104778">
    <property type="protein sequence ID" value="WPC20950.1"/>
    <property type="molecule type" value="Genomic_DNA"/>
</dbReference>
<proteinExistence type="predicted"/>
<dbReference type="Proteomes" id="UP001302696">
    <property type="component" value="Chromosome"/>
</dbReference>
<evidence type="ECO:0000259" key="1">
    <source>
        <dbReference type="PROSITE" id="PS50902"/>
    </source>
</evidence>
<dbReference type="InterPro" id="IPR008254">
    <property type="entry name" value="Flavodoxin/NO_synth"/>
</dbReference>
<protein>
    <recommendedName>
        <fullName evidence="1">Flavodoxin-like domain-containing protein</fullName>
    </recommendedName>
</protein>
<organism evidence="2 3">
    <name type="scientific">Pediococcus inopinatus</name>
    <dbReference type="NCBI Taxonomy" id="114090"/>
    <lineage>
        <taxon>Bacteria</taxon>
        <taxon>Bacillati</taxon>
        <taxon>Bacillota</taxon>
        <taxon>Bacilli</taxon>
        <taxon>Lactobacillales</taxon>
        <taxon>Lactobacillaceae</taxon>
        <taxon>Pediococcus</taxon>
    </lineage>
</organism>
<dbReference type="Pfam" id="PF12682">
    <property type="entry name" value="Flavodoxin_4"/>
    <property type="match status" value="1"/>
</dbReference>
<dbReference type="PANTHER" id="PTHR39201:SF1">
    <property type="entry name" value="FLAVODOXIN-LIKE DOMAIN-CONTAINING PROTEIN"/>
    <property type="match status" value="1"/>
</dbReference>